<dbReference type="PANTHER" id="PTHR45138">
    <property type="entry name" value="REGULATORY COMPONENTS OF SENSORY TRANSDUCTION SYSTEM"/>
    <property type="match status" value="1"/>
</dbReference>
<keyword evidence="2" id="KW-0472">Membrane</keyword>
<evidence type="ECO:0000259" key="3">
    <source>
        <dbReference type="PROSITE" id="PS50887"/>
    </source>
</evidence>
<keyword evidence="5" id="KW-1185">Reference proteome</keyword>
<keyword evidence="2" id="KW-1133">Transmembrane helix</keyword>
<protein>
    <submittedName>
        <fullName evidence="4">Diguanylate cyclase (GGDEF) domain-containing protein</fullName>
    </submittedName>
</protein>
<dbReference type="CDD" id="cd01949">
    <property type="entry name" value="GGDEF"/>
    <property type="match status" value="1"/>
</dbReference>
<evidence type="ECO:0000256" key="2">
    <source>
        <dbReference type="SAM" id="Phobius"/>
    </source>
</evidence>
<feature type="coiled-coil region" evidence="1">
    <location>
        <begin position="234"/>
        <end position="261"/>
    </location>
</feature>
<dbReference type="Gene3D" id="3.30.70.270">
    <property type="match status" value="1"/>
</dbReference>
<dbReference type="Pfam" id="PF08269">
    <property type="entry name" value="dCache_2"/>
    <property type="match status" value="1"/>
</dbReference>
<dbReference type="EMBL" id="FNPG01000025">
    <property type="protein sequence ID" value="SDY63618.1"/>
    <property type="molecule type" value="Genomic_DNA"/>
</dbReference>
<name>A0A1H3LI33_9FIRM</name>
<dbReference type="Proteomes" id="UP000183918">
    <property type="component" value="Unassembled WGS sequence"/>
</dbReference>
<evidence type="ECO:0000313" key="4">
    <source>
        <dbReference type="EMBL" id="SDY63618.1"/>
    </source>
</evidence>
<dbReference type="SUPFAM" id="SSF55073">
    <property type="entry name" value="Nucleotide cyclase"/>
    <property type="match status" value="1"/>
</dbReference>
<dbReference type="GO" id="GO:0052621">
    <property type="term" value="F:diguanylate cyclase activity"/>
    <property type="evidence" value="ECO:0007669"/>
    <property type="project" value="TreeGrafter"/>
</dbReference>
<evidence type="ECO:0000313" key="5">
    <source>
        <dbReference type="Proteomes" id="UP000183918"/>
    </source>
</evidence>
<dbReference type="InterPro" id="IPR004010">
    <property type="entry name" value="Double_Cache_2"/>
</dbReference>
<dbReference type="InterPro" id="IPR029787">
    <property type="entry name" value="Nucleotide_cyclase"/>
</dbReference>
<keyword evidence="2" id="KW-0812">Transmembrane</keyword>
<dbReference type="OrthoDB" id="9804955at2"/>
<dbReference type="Pfam" id="PF00990">
    <property type="entry name" value="GGDEF"/>
    <property type="match status" value="1"/>
</dbReference>
<dbReference type="SMART" id="SM00267">
    <property type="entry name" value="GGDEF"/>
    <property type="match status" value="1"/>
</dbReference>
<dbReference type="PROSITE" id="PS50887">
    <property type="entry name" value="GGDEF"/>
    <property type="match status" value="1"/>
</dbReference>
<keyword evidence="1" id="KW-0175">Coiled coil</keyword>
<proteinExistence type="predicted"/>
<feature type="transmembrane region" description="Helical" evidence="2">
    <location>
        <begin position="213"/>
        <end position="233"/>
    </location>
</feature>
<accession>A0A1H3LI33</accession>
<reference evidence="4 5" key="1">
    <citation type="submission" date="2016-10" db="EMBL/GenBank/DDBJ databases">
        <authorList>
            <person name="de Groot N.N."/>
        </authorList>
    </citation>
    <scope>NUCLEOTIDE SEQUENCE [LARGE SCALE GENOMIC DNA]</scope>
    <source>
        <strain evidence="4 5">DSM 14045</strain>
    </source>
</reference>
<dbReference type="Gene3D" id="3.30.450.20">
    <property type="entry name" value="PAS domain"/>
    <property type="match status" value="1"/>
</dbReference>
<evidence type="ECO:0000256" key="1">
    <source>
        <dbReference type="SAM" id="Coils"/>
    </source>
</evidence>
<dbReference type="AlphaFoldDB" id="A0A1H3LI33"/>
<feature type="domain" description="GGDEF" evidence="3">
    <location>
        <begin position="285"/>
        <end position="416"/>
    </location>
</feature>
<organism evidence="4 5">
    <name type="scientific">Lachnobacterium bovis DSM 14045</name>
    <dbReference type="NCBI Taxonomy" id="1122142"/>
    <lineage>
        <taxon>Bacteria</taxon>
        <taxon>Bacillati</taxon>
        <taxon>Bacillota</taxon>
        <taxon>Clostridia</taxon>
        <taxon>Lachnospirales</taxon>
        <taxon>Lachnospiraceae</taxon>
        <taxon>Lachnobacterium</taxon>
    </lineage>
</organism>
<dbReference type="NCBIfam" id="TIGR00254">
    <property type="entry name" value="GGDEF"/>
    <property type="match status" value="1"/>
</dbReference>
<sequence>MLAQEKKLLQLAAIGFTICFLCTVLVQIIEIKTIYQNSIYQQKQYIKNTVENDIKYIDLVKKDVEKRWSEGKKFYSVSDVKAEVTRIVRQKLYSEHYSNDGYVWINEVRDYDGGDGYAIRLIHPNLKDTEGIQLSTRTKDAKGNLPYKEELEGIKKDGHISYSYYFEELKSKKISKKMSYAAIYKEYNWIVCMGVYYTQIKENSNFFDEKAQVILGVGYAISISGIVIVLWNITDKLRKSSEKYKHEAEDLQNKVEEDALTKACSRYYGTILLKKELERYKRTNKSAAIAILDVDHFKNINDMYGHNFGDEMLKSIVSEMKNHIRETDSIIRWGGDEFIIVLRNTPSNCLEAILQKLNKLIRVREVVNEDNIGITTTISIGAGYFIESDENIEDLISRIDVALYEAKKKRDTYKII</sequence>
<gene>
    <name evidence="4" type="ORF">SAMN02910414_02017</name>
</gene>
<dbReference type="InterPro" id="IPR043128">
    <property type="entry name" value="Rev_trsase/Diguanyl_cyclase"/>
</dbReference>
<dbReference type="InterPro" id="IPR000160">
    <property type="entry name" value="GGDEF_dom"/>
</dbReference>
<dbReference type="PANTHER" id="PTHR45138:SF9">
    <property type="entry name" value="DIGUANYLATE CYCLASE DGCM-RELATED"/>
    <property type="match status" value="1"/>
</dbReference>
<dbReference type="RefSeq" id="WP_074718607.1">
    <property type="nucleotide sequence ID" value="NZ_FNPG01000025.1"/>
</dbReference>
<dbReference type="STRING" id="1122142.SAMN02910414_02017"/>
<dbReference type="InterPro" id="IPR050469">
    <property type="entry name" value="Diguanylate_Cyclase"/>
</dbReference>